<name>A0A918XCW3_9GAMM</name>
<feature type="coiled-coil region" evidence="1">
    <location>
        <begin position="180"/>
        <end position="207"/>
    </location>
</feature>
<reference evidence="2" key="2">
    <citation type="submission" date="2020-09" db="EMBL/GenBank/DDBJ databases">
        <authorList>
            <person name="Sun Q."/>
            <person name="Kim S."/>
        </authorList>
    </citation>
    <scope>NUCLEOTIDE SEQUENCE</scope>
    <source>
        <strain evidence="2">KCTC 23430</strain>
    </source>
</reference>
<keyword evidence="3" id="KW-1185">Reference proteome</keyword>
<evidence type="ECO:0000256" key="1">
    <source>
        <dbReference type="SAM" id="Coils"/>
    </source>
</evidence>
<gene>
    <name evidence="2" type="ORF">GCM10007053_04440</name>
</gene>
<organism evidence="2 3">
    <name type="scientific">Parahalioglobus pacificus</name>
    <dbReference type="NCBI Taxonomy" id="930806"/>
    <lineage>
        <taxon>Bacteria</taxon>
        <taxon>Pseudomonadati</taxon>
        <taxon>Pseudomonadota</taxon>
        <taxon>Gammaproteobacteria</taxon>
        <taxon>Cellvibrionales</taxon>
        <taxon>Halieaceae</taxon>
        <taxon>Parahalioglobus</taxon>
    </lineage>
</organism>
<proteinExistence type="predicted"/>
<dbReference type="Proteomes" id="UP000644693">
    <property type="component" value="Unassembled WGS sequence"/>
</dbReference>
<comment type="caution">
    <text evidence="2">The sequence shown here is derived from an EMBL/GenBank/DDBJ whole genome shotgun (WGS) entry which is preliminary data.</text>
</comment>
<evidence type="ECO:0000313" key="2">
    <source>
        <dbReference type="EMBL" id="GHD26895.1"/>
    </source>
</evidence>
<protein>
    <submittedName>
        <fullName evidence="2">Uncharacterized protein</fullName>
    </submittedName>
</protein>
<reference evidence="2" key="1">
    <citation type="journal article" date="2014" name="Int. J. Syst. Evol. Microbiol.">
        <title>Complete genome sequence of Corynebacterium casei LMG S-19264T (=DSM 44701T), isolated from a smear-ripened cheese.</title>
        <authorList>
            <consortium name="US DOE Joint Genome Institute (JGI-PGF)"/>
            <person name="Walter F."/>
            <person name="Albersmeier A."/>
            <person name="Kalinowski J."/>
            <person name="Ruckert C."/>
        </authorList>
    </citation>
    <scope>NUCLEOTIDE SEQUENCE</scope>
    <source>
        <strain evidence="2">KCTC 23430</strain>
    </source>
</reference>
<evidence type="ECO:0000313" key="3">
    <source>
        <dbReference type="Proteomes" id="UP000644693"/>
    </source>
</evidence>
<keyword evidence="1" id="KW-0175">Coiled coil</keyword>
<dbReference type="EMBL" id="BMYM01000001">
    <property type="protein sequence ID" value="GHD26895.1"/>
    <property type="molecule type" value="Genomic_DNA"/>
</dbReference>
<dbReference type="AlphaFoldDB" id="A0A918XCW3"/>
<accession>A0A918XCW3</accession>
<sequence length="214" mass="24233">MPLVPLRVLNSGNAATRTRSGESVPNRLTPATVFLCALVMTGCNTPATVAPEEPRDPNSVPELTLNLPEARDCECNEAPSRDFTFLERGYSALTLNEYEDAVAYFQRYRRLEKTPEARWEADIGIAFVSMLPNSPFFNAEEARKAWRELNKQLTPDMQVHDKARLMNDALAGFSLLDRRVKDLEDDNSMLSEDLEKREEALKRLRELTLGQAEE</sequence>